<gene>
    <name evidence="1" type="ORF">METZ01_LOCUS488596</name>
</gene>
<evidence type="ECO:0008006" key="2">
    <source>
        <dbReference type="Google" id="ProtNLM"/>
    </source>
</evidence>
<sequence>NTQQTNDYNEIIPATQNTIGYELMRMVAGTLQHVGQINYIRGLIENRIWYTGNIRENR</sequence>
<reference evidence="1" key="1">
    <citation type="submission" date="2018-05" db="EMBL/GenBank/DDBJ databases">
        <authorList>
            <person name="Lanie J.A."/>
            <person name="Ng W.-L."/>
            <person name="Kazmierczak K.M."/>
            <person name="Andrzejewski T.M."/>
            <person name="Davidsen T.M."/>
            <person name="Wayne K.J."/>
            <person name="Tettelin H."/>
            <person name="Glass J.I."/>
            <person name="Rusch D."/>
            <person name="Podicherti R."/>
            <person name="Tsui H.-C.T."/>
            <person name="Winkler M.E."/>
        </authorList>
    </citation>
    <scope>NUCLEOTIDE SEQUENCE</scope>
</reference>
<evidence type="ECO:0000313" key="1">
    <source>
        <dbReference type="EMBL" id="SVE35742.1"/>
    </source>
</evidence>
<dbReference type="AlphaFoldDB" id="A0A383CU47"/>
<protein>
    <recommendedName>
        <fullName evidence="2">DinB family protein</fullName>
    </recommendedName>
</protein>
<name>A0A383CU47_9ZZZZ</name>
<feature type="non-terminal residue" evidence="1">
    <location>
        <position position="1"/>
    </location>
</feature>
<organism evidence="1">
    <name type="scientific">marine metagenome</name>
    <dbReference type="NCBI Taxonomy" id="408172"/>
    <lineage>
        <taxon>unclassified sequences</taxon>
        <taxon>metagenomes</taxon>
        <taxon>ecological metagenomes</taxon>
    </lineage>
</organism>
<accession>A0A383CU47</accession>
<dbReference type="EMBL" id="UINC01211723">
    <property type="protein sequence ID" value="SVE35742.1"/>
    <property type="molecule type" value="Genomic_DNA"/>
</dbReference>
<dbReference type="Gene3D" id="1.20.120.450">
    <property type="entry name" value="dinb family like domain"/>
    <property type="match status" value="1"/>
</dbReference>
<proteinExistence type="predicted"/>
<dbReference type="InterPro" id="IPR034660">
    <property type="entry name" value="DinB/YfiT-like"/>
</dbReference>